<dbReference type="AlphaFoldDB" id="A0A512C7G6"/>
<dbReference type="RefSeq" id="WP_146947085.1">
    <property type="nucleotide sequence ID" value="NZ_BJYV01000001.1"/>
</dbReference>
<evidence type="ECO:0008006" key="4">
    <source>
        <dbReference type="Google" id="ProtNLM"/>
    </source>
</evidence>
<gene>
    <name evidence="2" type="ORF">CQA01_07020</name>
</gene>
<dbReference type="Proteomes" id="UP000321301">
    <property type="component" value="Unassembled WGS sequence"/>
</dbReference>
<evidence type="ECO:0000313" key="2">
    <source>
        <dbReference type="EMBL" id="GEO20168.1"/>
    </source>
</evidence>
<accession>A0A512C7G6</accession>
<evidence type="ECO:0000313" key="3">
    <source>
        <dbReference type="Proteomes" id="UP000321301"/>
    </source>
</evidence>
<dbReference type="InterPro" id="IPR031709">
    <property type="entry name" value="PutAbiC"/>
</dbReference>
<dbReference type="EMBL" id="BJYV01000001">
    <property type="protein sequence ID" value="GEO20168.1"/>
    <property type="molecule type" value="Genomic_DNA"/>
</dbReference>
<evidence type="ECO:0000256" key="1">
    <source>
        <dbReference type="SAM" id="Phobius"/>
    </source>
</evidence>
<keyword evidence="1" id="KW-1133">Transmembrane helix</keyword>
<dbReference type="Pfam" id="PF16872">
    <property type="entry name" value="putAbiC"/>
    <property type="match status" value="1"/>
</dbReference>
<reference evidence="2 3" key="1">
    <citation type="submission" date="2019-07" db="EMBL/GenBank/DDBJ databases">
        <title>Whole genome shotgun sequence of Cyclobacterium qasimii NBRC 106168.</title>
        <authorList>
            <person name="Hosoyama A."/>
            <person name="Uohara A."/>
            <person name="Ohji S."/>
            <person name="Ichikawa N."/>
        </authorList>
    </citation>
    <scope>NUCLEOTIDE SEQUENCE [LARGE SCALE GENOMIC DNA]</scope>
    <source>
        <strain evidence="2 3">NBRC 106168</strain>
    </source>
</reference>
<proteinExistence type="predicted"/>
<keyword evidence="1" id="KW-0812">Transmembrane</keyword>
<organism evidence="2 3">
    <name type="scientific">Cyclobacterium qasimii</name>
    <dbReference type="NCBI Taxonomy" id="1350429"/>
    <lineage>
        <taxon>Bacteria</taxon>
        <taxon>Pseudomonadati</taxon>
        <taxon>Bacteroidota</taxon>
        <taxon>Cytophagia</taxon>
        <taxon>Cytophagales</taxon>
        <taxon>Cyclobacteriaceae</taxon>
        <taxon>Cyclobacterium</taxon>
    </lineage>
</organism>
<feature type="transmembrane region" description="Helical" evidence="1">
    <location>
        <begin position="5"/>
        <end position="25"/>
    </location>
</feature>
<comment type="caution">
    <text evidence="2">The sequence shown here is derived from an EMBL/GenBank/DDBJ whole genome shotgun (WGS) entry which is preliminary data.</text>
</comment>
<keyword evidence="1" id="KW-0472">Membrane</keyword>
<sequence>MKKIYFLIVIFVFTSLILYCQYKLWAYNAYFDSSKKIDYEAFGTYGDFFGGVIGTLFAVIGVIYVYNTYHNQTIFHKKEQIESRFFELLKLHEKNVEELKTIDRDIFNLYLKNIKNFVSIIEKFKEENSIIWNNEEVVKLGYLYFFYGASEFTSERIIDMTINVSDVNKFNKYINILGIEYKGAFPTLGKYFRQLFQLVTYIDGKSELDYFEKEQYIKSLRVRLNIEEQYLLFLNSLVSNGLDWEIRKKHKNQKLITKYNLLKNIPKEYPQINGVDFQTIYPNIQYEYLGDDKSDERKKLENLYT</sequence>
<feature type="transmembrane region" description="Helical" evidence="1">
    <location>
        <begin position="45"/>
        <end position="66"/>
    </location>
</feature>
<keyword evidence="3" id="KW-1185">Reference proteome</keyword>
<name>A0A512C7G6_9BACT</name>
<protein>
    <recommendedName>
        <fullName evidence="4">Phage abortive infection protein</fullName>
    </recommendedName>
</protein>